<name>A0A2Z6S8W1_9GLOM</name>
<evidence type="ECO:0000256" key="1">
    <source>
        <dbReference type="SAM" id="MobiDB-lite"/>
    </source>
</evidence>
<dbReference type="OrthoDB" id="2326117at2759"/>
<gene>
    <name evidence="3" type="ORF">RCL2_000786500</name>
    <name evidence="2" type="ORF">RclHR1_07490010</name>
</gene>
<evidence type="ECO:0000313" key="2">
    <source>
        <dbReference type="EMBL" id="GBC07465.1"/>
    </source>
</evidence>
<reference evidence="3" key="2">
    <citation type="submission" date="2019-10" db="EMBL/GenBank/DDBJ databases">
        <title>Conservation and host-specific expression of non-tandemly repeated heterogenous ribosome RNA gene in arbuscular mycorrhizal fungi.</title>
        <authorList>
            <person name="Maeda T."/>
            <person name="Kobayashi Y."/>
            <person name="Nakagawa T."/>
            <person name="Ezawa T."/>
            <person name="Yamaguchi K."/>
            <person name="Bino T."/>
            <person name="Nishimoto Y."/>
            <person name="Shigenobu S."/>
            <person name="Kawaguchi M."/>
        </authorList>
    </citation>
    <scope>NUCLEOTIDE SEQUENCE</scope>
    <source>
        <strain evidence="3">HR1</strain>
    </source>
</reference>
<dbReference type="Proteomes" id="UP000247702">
    <property type="component" value="Unassembled WGS sequence"/>
</dbReference>
<feature type="region of interest" description="Disordered" evidence="1">
    <location>
        <begin position="340"/>
        <end position="370"/>
    </location>
</feature>
<accession>A0A2Z6S8W1</accession>
<feature type="region of interest" description="Disordered" evidence="1">
    <location>
        <begin position="81"/>
        <end position="138"/>
    </location>
</feature>
<dbReference type="EMBL" id="BLAL01000050">
    <property type="protein sequence ID" value="GES80593.1"/>
    <property type="molecule type" value="Genomic_DNA"/>
</dbReference>
<dbReference type="EMBL" id="BEXD01004147">
    <property type="protein sequence ID" value="GBC07465.1"/>
    <property type="molecule type" value="Genomic_DNA"/>
</dbReference>
<evidence type="ECO:0000313" key="4">
    <source>
        <dbReference type="Proteomes" id="UP000247702"/>
    </source>
</evidence>
<dbReference type="AlphaFoldDB" id="A0A2Z6S8W1"/>
<proteinExistence type="predicted"/>
<protein>
    <submittedName>
        <fullName evidence="2">Uncharacterized protein</fullName>
    </submittedName>
</protein>
<keyword evidence="4" id="KW-1185">Reference proteome</keyword>
<comment type="caution">
    <text evidence="2">The sequence shown here is derived from an EMBL/GenBank/DDBJ whole genome shotgun (WGS) entry which is preliminary data.</text>
</comment>
<sequence length="370" mass="42174">MDETEFHRSLQETTNLYSVWRRGEANRATPLSANSNSNCLGCSSPTLDDLHNEYGVYQENGASRPERISFRNANYLERKNYDDGNECVGSPNSSKCNSVRGKREDQIYVRGISSEQSRNNVDNKDDGVREQSQNSRFESTSFSDIRMVSFECCPNRSSQLPLGKLRRAGILSGNAWTKEEPKTPCRLVVPNFKSGQERVPRTMFHVPSSEKQDESREGCDIPTNRLMVVDMIANKKDRKRAANYLNCDLEGGDPSTCICYMKFIKQYGFDHIIIIGERYAGLLFLDCYGRVFEWDNSMCGILWPLGDYLNEAPKVSLTHRVMWSFESDGTVVEWEFAEDDSLDKPTSDIPATVAKKKKKKNSKKKHSKKK</sequence>
<evidence type="ECO:0000313" key="3">
    <source>
        <dbReference type="EMBL" id="GES80593.1"/>
    </source>
</evidence>
<organism evidence="2 4">
    <name type="scientific">Rhizophagus clarus</name>
    <dbReference type="NCBI Taxonomy" id="94130"/>
    <lineage>
        <taxon>Eukaryota</taxon>
        <taxon>Fungi</taxon>
        <taxon>Fungi incertae sedis</taxon>
        <taxon>Mucoromycota</taxon>
        <taxon>Glomeromycotina</taxon>
        <taxon>Glomeromycetes</taxon>
        <taxon>Glomerales</taxon>
        <taxon>Glomeraceae</taxon>
        <taxon>Rhizophagus</taxon>
    </lineage>
</organism>
<dbReference type="Proteomes" id="UP000615446">
    <property type="component" value="Unassembled WGS sequence"/>
</dbReference>
<feature type="compositionally biased region" description="Basic residues" evidence="1">
    <location>
        <begin position="354"/>
        <end position="370"/>
    </location>
</feature>
<reference evidence="2 4" key="1">
    <citation type="submission" date="2017-11" db="EMBL/GenBank/DDBJ databases">
        <title>The genome of Rhizophagus clarus HR1 reveals common genetic basis of auxotrophy among arbuscular mycorrhizal fungi.</title>
        <authorList>
            <person name="Kobayashi Y."/>
        </authorList>
    </citation>
    <scope>NUCLEOTIDE SEQUENCE [LARGE SCALE GENOMIC DNA]</scope>
    <source>
        <strain evidence="2 4">HR1</strain>
    </source>
</reference>